<accession>A0A917FFF8</accession>
<dbReference type="EMBL" id="BMCT01000005">
    <property type="protein sequence ID" value="GGF72743.1"/>
    <property type="molecule type" value="Genomic_DNA"/>
</dbReference>
<comment type="caution">
    <text evidence="1">The sequence shown here is derived from an EMBL/GenBank/DDBJ whole genome shotgun (WGS) entry which is preliminary data.</text>
</comment>
<sequence length="167" mass="18648">MENFGIRLTEASGGIIRLKYLTDDKVEASYYLDEKTLMYTSIFTENGLKVIEDKIGQSTQKYIYDKKIAFKLNEKQFSFTSQRMTEAGPKGSPTTASIKVLGNDTLTISGCSYPTVLMESKMSTDDPSKDDFAIVYFSLELKTILKSISRSPDGGRSTFEIVNIAID</sequence>
<dbReference type="AlphaFoldDB" id="A0A917FFF8"/>
<reference evidence="1" key="1">
    <citation type="journal article" date="2014" name="Int. J. Syst. Evol. Microbiol.">
        <title>Complete genome sequence of Corynebacterium casei LMG S-19264T (=DSM 44701T), isolated from a smear-ripened cheese.</title>
        <authorList>
            <consortium name="US DOE Joint Genome Institute (JGI-PGF)"/>
            <person name="Walter F."/>
            <person name="Albersmeier A."/>
            <person name="Kalinowski J."/>
            <person name="Ruckert C."/>
        </authorList>
    </citation>
    <scope>NUCLEOTIDE SEQUENCE</scope>
    <source>
        <strain evidence="1">CCM 7897</strain>
    </source>
</reference>
<evidence type="ECO:0000313" key="2">
    <source>
        <dbReference type="Proteomes" id="UP000606044"/>
    </source>
</evidence>
<name>A0A917FFF8_9HYPH</name>
<organism evidence="1 2">
    <name type="scientific">Azorhizobium oxalatiphilum</name>
    <dbReference type="NCBI Taxonomy" id="980631"/>
    <lineage>
        <taxon>Bacteria</taxon>
        <taxon>Pseudomonadati</taxon>
        <taxon>Pseudomonadota</taxon>
        <taxon>Alphaproteobacteria</taxon>
        <taxon>Hyphomicrobiales</taxon>
        <taxon>Xanthobacteraceae</taxon>
        <taxon>Azorhizobium</taxon>
    </lineage>
</organism>
<evidence type="ECO:0000313" key="1">
    <source>
        <dbReference type="EMBL" id="GGF72743.1"/>
    </source>
</evidence>
<proteinExistence type="predicted"/>
<keyword evidence="2" id="KW-1185">Reference proteome</keyword>
<protein>
    <submittedName>
        <fullName evidence="1">Uncharacterized protein</fullName>
    </submittedName>
</protein>
<reference evidence="1" key="2">
    <citation type="submission" date="2020-09" db="EMBL/GenBank/DDBJ databases">
        <authorList>
            <person name="Sun Q."/>
            <person name="Sedlacek I."/>
        </authorList>
    </citation>
    <scope>NUCLEOTIDE SEQUENCE</scope>
    <source>
        <strain evidence="1">CCM 7897</strain>
    </source>
</reference>
<gene>
    <name evidence="1" type="ORF">GCM10007301_35710</name>
</gene>
<dbReference type="Proteomes" id="UP000606044">
    <property type="component" value="Unassembled WGS sequence"/>
</dbReference>